<feature type="binding site" evidence="7">
    <location>
        <position position="112"/>
    </location>
    <ligand>
        <name>tRNA</name>
        <dbReference type="ChEBI" id="CHEBI:17843"/>
    </ligand>
</feature>
<dbReference type="NCBIfam" id="TIGR00447">
    <property type="entry name" value="pth"/>
    <property type="match status" value="1"/>
</dbReference>
<evidence type="ECO:0000256" key="7">
    <source>
        <dbReference type="HAMAP-Rule" id="MF_00083"/>
    </source>
</evidence>
<dbReference type="AlphaFoldDB" id="A0A286GHZ0"/>
<evidence type="ECO:0000256" key="1">
    <source>
        <dbReference type="ARBA" id="ARBA00013260"/>
    </source>
</evidence>
<proteinExistence type="inferred from homology"/>
<evidence type="ECO:0000256" key="5">
    <source>
        <dbReference type="ARBA" id="ARBA00038063"/>
    </source>
</evidence>
<dbReference type="EMBL" id="OCNJ01000004">
    <property type="protein sequence ID" value="SOD95153.1"/>
    <property type="molecule type" value="Genomic_DNA"/>
</dbReference>
<dbReference type="Proteomes" id="UP000219621">
    <property type="component" value="Unassembled WGS sequence"/>
</dbReference>
<evidence type="ECO:0000313" key="12">
    <source>
        <dbReference type="Proteomes" id="UP000219621"/>
    </source>
</evidence>
<dbReference type="RefSeq" id="WP_097279200.1">
    <property type="nucleotide sequence ID" value="NZ_OCNJ01000004.1"/>
</dbReference>
<evidence type="ECO:0000256" key="3">
    <source>
        <dbReference type="ARBA" id="ARBA00022801"/>
    </source>
</evidence>
<dbReference type="GO" id="GO:0004045">
    <property type="term" value="F:peptidyl-tRNA hydrolase activity"/>
    <property type="evidence" value="ECO:0007669"/>
    <property type="project" value="UniProtKB-UniRule"/>
</dbReference>
<organism evidence="11 12">
    <name type="scientific">Caenispirillum bisanense</name>
    <dbReference type="NCBI Taxonomy" id="414052"/>
    <lineage>
        <taxon>Bacteria</taxon>
        <taxon>Pseudomonadati</taxon>
        <taxon>Pseudomonadota</taxon>
        <taxon>Alphaproteobacteria</taxon>
        <taxon>Rhodospirillales</taxon>
        <taxon>Novispirillaceae</taxon>
        <taxon>Caenispirillum</taxon>
    </lineage>
</organism>
<comment type="function">
    <text evidence="7">Hydrolyzes ribosome-free peptidyl-tRNAs (with 1 or more amino acids incorporated), which drop off the ribosome during protein synthesis, or as a result of ribosome stalling.</text>
</comment>
<dbReference type="PANTHER" id="PTHR17224">
    <property type="entry name" value="PEPTIDYL-TRNA HYDROLASE"/>
    <property type="match status" value="1"/>
</dbReference>
<comment type="similarity">
    <text evidence="5 7 9">Belongs to the PTH family.</text>
</comment>
<dbReference type="OrthoDB" id="9800507at2"/>
<evidence type="ECO:0000256" key="9">
    <source>
        <dbReference type="RuleBase" id="RU004320"/>
    </source>
</evidence>
<dbReference type="PROSITE" id="PS01195">
    <property type="entry name" value="PEPT_TRNA_HYDROL_1"/>
    <property type="match status" value="1"/>
</dbReference>
<feature type="region of interest" description="Disordered" evidence="10">
    <location>
        <begin position="188"/>
        <end position="217"/>
    </location>
</feature>
<reference evidence="11 12" key="1">
    <citation type="submission" date="2017-09" db="EMBL/GenBank/DDBJ databases">
        <authorList>
            <person name="Ehlers B."/>
            <person name="Leendertz F.H."/>
        </authorList>
    </citation>
    <scope>NUCLEOTIDE SEQUENCE [LARGE SCALE GENOMIC DNA]</scope>
    <source>
        <strain evidence="11 12">USBA 140</strain>
    </source>
</reference>
<feature type="binding site" evidence="7">
    <location>
        <position position="66"/>
    </location>
    <ligand>
        <name>tRNA</name>
        <dbReference type="ChEBI" id="CHEBI:17843"/>
    </ligand>
</feature>
<accession>A0A286GHZ0</accession>
<evidence type="ECO:0000256" key="2">
    <source>
        <dbReference type="ARBA" id="ARBA00022555"/>
    </source>
</evidence>
<keyword evidence="12" id="KW-1185">Reference proteome</keyword>
<evidence type="ECO:0000256" key="10">
    <source>
        <dbReference type="SAM" id="MobiDB-lite"/>
    </source>
</evidence>
<feature type="binding site" evidence="7">
    <location>
        <position position="64"/>
    </location>
    <ligand>
        <name>tRNA</name>
        <dbReference type="ChEBI" id="CHEBI:17843"/>
    </ligand>
</feature>
<dbReference type="HAMAP" id="MF_00083">
    <property type="entry name" value="Pept_tRNA_hydro_bact"/>
    <property type="match status" value="1"/>
</dbReference>
<feature type="site" description="Stabilizes the basic form of H active site to accept a proton" evidence="7">
    <location>
        <position position="91"/>
    </location>
</feature>
<dbReference type="PROSITE" id="PS01196">
    <property type="entry name" value="PEPT_TRNA_HYDROL_2"/>
    <property type="match status" value="1"/>
</dbReference>
<evidence type="ECO:0000313" key="11">
    <source>
        <dbReference type="EMBL" id="SOD95153.1"/>
    </source>
</evidence>
<dbReference type="GO" id="GO:0000049">
    <property type="term" value="F:tRNA binding"/>
    <property type="evidence" value="ECO:0007669"/>
    <property type="project" value="UniProtKB-UniRule"/>
</dbReference>
<keyword evidence="3 7" id="KW-0378">Hydrolase</keyword>
<keyword evidence="7" id="KW-0963">Cytoplasm</keyword>
<dbReference type="Gene3D" id="3.40.50.1470">
    <property type="entry name" value="Peptidyl-tRNA hydrolase"/>
    <property type="match status" value="1"/>
</dbReference>
<name>A0A286GHZ0_9PROT</name>
<sequence>MRLVVGLGNPGAGYARNRHNIGFMAADEIVRRHAFSAWRNKFQAELADGTLSGEKVIVLKPLTYMNLSGQAVGEALRFYKILPKDVIVIYDEIELPPGKIRVKQGGGHAGHNGLRSLDQHIGKDYWRVRLGVGRPPQKEQVANYVLHDFAKADEAWLTPLLDSVATHLPVLVKGNEGGFMNKVTLDIAPPKPAKPPKADPAGAASPASAAADVAADKPDAGKNALQIALEKAKAKVSGSNGTESS</sequence>
<dbReference type="InterPro" id="IPR018171">
    <property type="entry name" value="Pept_tRNA_hydro_CS"/>
</dbReference>
<dbReference type="EC" id="3.1.1.29" evidence="1 7"/>
<comment type="subunit">
    <text evidence="7">Monomer.</text>
</comment>
<gene>
    <name evidence="7" type="primary">pth</name>
    <name evidence="11" type="ORF">SAMN05421508_104244</name>
</gene>
<keyword evidence="4 7" id="KW-0694">RNA-binding</keyword>
<dbReference type="PANTHER" id="PTHR17224:SF1">
    <property type="entry name" value="PEPTIDYL-TRNA HYDROLASE"/>
    <property type="match status" value="1"/>
</dbReference>
<dbReference type="FunFam" id="3.40.50.1470:FF:000001">
    <property type="entry name" value="Peptidyl-tRNA hydrolase"/>
    <property type="match status" value="1"/>
</dbReference>
<protein>
    <recommendedName>
        <fullName evidence="6 7">Peptidyl-tRNA hydrolase</fullName>
        <shortName evidence="7">Pth</shortName>
        <ecNumber evidence="1 7">3.1.1.29</ecNumber>
    </recommendedName>
</protein>
<comment type="subcellular location">
    <subcellularLocation>
        <location evidence="7">Cytoplasm</location>
    </subcellularLocation>
</comment>
<feature type="binding site" evidence="7">
    <location>
        <position position="14"/>
    </location>
    <ligand>
        <name>tRNA</name>
        <dbReference type="ChEBI" id="CHEBI:17843"/>
    </ligand>
</feature>
<dbReference type="GO" id="GO:0072344">
    <property type="term" value="P:rescue of stalled ribosome"/>
    <property type="evidence" value="ECO:0007669"/>
    <property type="project" value="UniProtKB-UniRule"/>
</dbReference>
<keyword evidence="2 7" id="KW-0820">tRNA-binding</keyword>
<feature type="active site" description="Proton acceptor" evidence="7">
    <location>
        <position position="19"/>
    </location>
</feature>
<feature type="site" description="Discriminates between blocked and unblocked aminoacyl-tRNA" evidence="7">
    <location>
        <position position="9"/>
    </location>
</feature>
<dbReference type="Pfam" id="PF01195">
    <property type="entry name" value="Pept_tRNA_hydro"/>
    <property type="match status" value="1"/>
</dbReference>
<dbReference type="CDD" id="cd00462">
    <property type="entry name" value="PTH"/>
    <property type="match status" value="1"/>
</dbReference>
<comment type="function">
    <text evidence="7">Catalyzes the release of premature peptidyl moieties from peptidyl-tRNA molecules trapped in stalled 50S ribosomal subunits, and thus maintains levels of free tRNAs and 50S ribosomes.</text>
</comment>
<feature type="compositionally biased region" description="Low complexity" evidence="10">
    <location>
        <begin position="199"/>
        <end position="213"/>
    </location>
</feature>
<dbReference type="InterPro" id="IPR001328">
    <property type="entry name" value="Pept_tRNA_hydro"/>
</dbReference>
<dbReference type="GO" id="GO:0006515">
    <property type="term" value="P:protein quality control for misfolded or incompletely synthesized proteins"/>
    <property type="evidence" value="ECO:0007669"/>
    <property type="project" value="UniProtKB-UniRule"/>
</dbReference>
<dbReference type="SUPFAM" id="SSF53178">
    <property type="entry name" value="Peptidyl-tRNA hydrolase-like"/>
    <property type="match status" value="1"/>
</dbReference>
<comment type="catalytic activity">
    <reaction evidence="7 8">
        <text>an N-acyl-L-alpha-aminoacyl-tRNA + H2O = an N-acyl-L-amino acid + a tRNA + H(+)</text>
        <dbReference type="Rhea" id="RHEA:54448"/>
        <dbReference type="Rhea" id="RHEA-COMP:10123"/>
        <dbReference type="Rhea" id="RHEA-COMP:13883"/>
        <dbReference type="ChEBI" id="CHEBI:15377"/>
        <dbReference type="ChEBI" id="CHEBI:15378"/>
        <dbReference type="ChEBI" id="CHEBI:59874"/>
        <dbReference type="ChEBI" id="CHEBI:78442"/>
        <dbReference type="ChEBI" id="CHEBI:138191"/>
        <dbReference type="EC" id="3.1.1.29"/>
    </reaction>
</comment>
<evidence type="ECO:0000256" key="4">
    <source>
        <dbReference type="ARBA" id="ARBA00022884"/>
    </source>
</evidence>
<dbReference type="GO" id="GO:0005737">
    <property type="term" value="C:cytoplasm"/>
    <property type="evidence" value="ECO:0007669"/>
    <property type="project" value="UniProtKB-SubCell"/>
</dbReference>
<evidence type="ECO:0000256" key="6">
    <source>
        <dbReference type="ARBA" id="ARBA00050038"/>
    </source>
</evidence>
<evidence type="ECO:0000256" key="8">
    <source>
        <dbReference type="RuleBase" id="RU000673"/>
    </source>
</evidence>
<dbReference type="InterPro" id="IPR036416">
    <property type="entry name" value="Pept_tRNA_hydro_sf"/>
</dbReference>